<dbReference type="EMBL" id="OMOH01000013">
    <property type="protein sequence ID" value="SPF69429.1"/>
    <property type="molecule type" value="Genomic_DNA"/>
</dbReference>
<feature type="region of interest" description="Disordered" evidence="3">
    <location>
        <begin position="146"/>
        <end position="221"/>
    </location>
</feature>
<keyword evidence="6" id="KW-1185">Reference proteome</keyword>
<evidence type="ECO:0000256" key="2">
    <source>
        <dbReference type="ARBA" id="ARBA00023118"/>
    </source>
</evidence>
<name>A0A375I3K8_9ACTN</name>
<dbReference type="InterPro" id="IPR043128">
    <property type="entry name" value="Rev_trsase/Diguanyl_cyclase"/>
</dbReference>
<keyword evidence="2" id="KW-0051">Antiviral defense</keyword>
<dbReference type="Pfam" id="PF22335">
    <property type="entry name" value="Cas10-Cmr2_palm2"/>
    <property type="match status" value="1"/>
</dbReference>
<accession>A0A375I3K8</accession>
<protein>
    <recommendedName>
        <fullName evidence="4">Cas10/Cmr2 second palm domain-containing protein</fullName>
    </recommendedName>
</protein>
<evidence type="ECO:0000256" key="1">
    <source>
        <dbReference type="ARBA" id="ARBA00022741"/>
    </source>
</evidence>
<dbReference type="Gene3D" id="3.30.70.270">
    <property type="match status" value="1"/>
</dbReference>
<sequence length="586" mass="63902">MYAVLLDVNSKQRFIFESPRLRESIGASHQITDLESWVACALPKKPDTDDRCETNDHQWVSRSSGRVIVTVDDETEARNIIRDVTLRAFGKAPGMDVSGVYVKTGSEYFGAGDLRALNEAAAEYALRRPPADGRFARMPFLAGASDSALPAAPPLDQDDEPHEDRKEPYSLPSRHKRLPVHAARSKLLKDLAPTGADEKLARDPTRLERMLQPDNEDDSQGGLSKVAIVHIDGNGVGAIMRDLAAAMRRVPCEEFTQAVKCTPDDADALRKFTLAVNENLDRAVRQACRLAWRDVAGWAEKDAVTAGREYKVIPVVPVLLGGDDVTVITSGDYALPFAAAYLRHYEQATAADPLLRHLGDHPDGQTGPMTAAAGAAVVRFKFPFHLAYDLAERLVDEAKEVGKTASPSVSTLTYHVLLDTTVLDPEELLAAYGRLSNRPFVLRSDTAGSSQGLAGHAAWPEVCEQVRLFAGAISQNDDDRQDGFPRTRAARIRAMMSNAAQAELAGNTAEHDRLLEQAEDEWRDAEDHFPDAKRLGGKRAMFDLMDLTDLLPASYLDDPLGTASPPPSGARKPSAADHSTVEEGRA</sequence>
<dbReference type="InterPro" id="IPR054767">
    <property type="entry name" value="Cas10-Cmr2_palm2"/>
</dbReference>
<organism evidence="5 6">
    <name type="scientific">Propionibacterium ruminifibrarum</name>
    <dbReference type="NCBI Taxonomy" id="1962131"/>
    <lineage>
        <taxon>Bacteria</taxon>
        <taxon>Bacillati</taxon>
        <taxon>Actinomycetota</taxon>
        <taxon>Actinomycetes</taxon>
        <taxon>Propionibacteriales</taxon>
        <taxon>Propionibacteriaceae</taxon>
        <taxon>Propionibacterium</taxon>
    </lineage>
</organism>
<evidence type="ECO:0000256" key="3">
    <source>
        <dbReference type="SAM" id="MobiDB-lite"/>
    </source>
</evidence>
<dbReference type="AlphaFoldDB" id="A0A375I3K8"/>
<feature type="domain" description="Cas10/Cmr2 second palm" evidence="4">
    <location>
        <begin position="226"/>
        <end position="402"/>
    </location>
</feature>
<dbReference type="Proteomes" id="UP000265962">
    <property type="component" value="Unassembled WGS sequence"/>
</dbReference>
<feature type="region of interest" description="Disordered" evidence="3">
    <location>
        <begin position="555"/>
        <end position="586"/>
    </location>
</feature>
<dbReference type="RefSeq" id="WP_119716511.1">
    <property type="nucleotide sequence ID" value="NZ_OMOH01000013.1"/>
</dbReference>
<feature type="compositionally biased region" description="Basic residues" evidence="3">
    <location>
        <begin position="173"/>
        <end position="186"/>
    </location>
</feature>
<dbReference type="GO" id="GO:0000166">
    <property type="term" value="F:nucleotide binding"/>
    <property type="evidence" value="ECO:0007669"/>
    <property type="project" value="UniProtKB-KW"/>
</dbReference>
<dbReference type="GO" id="GO:0051607">
    <property type="term" value="P:defense response to virus"/>
    <property type="evidence" value="ECO:0007669"/>
    <property type="project" value="UniProtKB-KW"/>
</dbReference>
<keyword evidence="1" id="KW-0547">Nucleotide-binding</keyword>
<gene>
    <name evidence="5" type="ORF">PROPJV5_2414</name>
</gene>
<evidence type="ECO:0000259" key="4">
    <source>
        <dbReference type="Pfam" id="PF22335"/>
    </source>
</evidence>
<proteinExistence type="predicted"/>
<feature type="compositionally biased region" description="Basic and acidic residues" evidence="3">
    <location>
        <begin position="196"/>
        <end position="211"/>
    </location>
</feature>
<dbReference type="OrthoDB" id="442064at2"/>
<evidence type="ECO:0000313" key="6">
    <source>
        <dbReference type="Proteomes" id="UP000265962"/>
    </source>
</evidence>
<evidence type="ECO:0000313" key="5">
    <source>
        <dbReference type="EMBL" id="SPF69429.1"/>
    </source>
</evidence>
<reference evidence="6" key="1">
    <citation type="submission" date="2018-02" db="EMBL/GenBank/DDBJ databases">
        <authorList>
            <person name="Hornung B."/>
        </authorList>
    </citation>
    <scope>NUCLEOTIDE SEQUENCE [LARGE SCALE GENOMIC DNA]</scope>
</reference>